<organism evidence="2 3">
    <name type="scientific">Enterobacter asburiae</name>
    <dbReference type="NCBI Taxonomy" id="61645"/>
    <lineage>
        <taxon>Bacteria</taxon>
        <taxon>Pseudomonadati</taxon>
        <taxon>Pseudomonadota</taxon>
        <taxon>Gammaproteobacteria</taxon>
        <taxon>Enterobacterales</taxon>
        <taxon>Enterobacteriaceae</taxon>
        <taxon>Enterobacter</taxon>
        <taxon>Enterobacter cloacae complex</taxon>
    </lineage>
</organism>
<feature type="region of interest" description="Disordered" evidence="1">
    <location>
        <begin position="56"/>
        <end position="87"/>
    </location>
</feature>
<comment type="caution">
    <text evidence="2">The sequence shown here is derived from an EMBL/GenBank/DDBJ whole genome shotgun (WGS) entry which is preliminary data.</text>
</comment>
<proteinExistence type="predicted"/>
<dbReference type="RefSeq" id="WP_199028899.1">
    <property type="nucleotide sequence ID" value="NZ_AP028420.1"/>
</dbReference>
<dbReference type="AlphaFoldDB" id="A0A8I1G395"/>
<evidence type="ECO:0000313" key="2">
    <source>
        <dbReference type="EMBL" id="MBJ6597455.1"/>
    </source>
</evidence>
<protein>
    <submittedName>
        <fullName evidence="2">Uncharacterized protein</fullName>
    </submittedName>
</protein>
<evidence type="ECO:0000256" key="1">
    <source>
        <dbReference type="SAM" id="MobiDB-lite"/>
    </source>
</evidence>
<feature type="compositionally biased region" description="Basic residues" evidence="1">
    <location>
        <begin position="56"/>
        <end position="65"/>
    </location>
</feature>
<name>A0A8I1G395_ENTAS</name>
<accession>A0A8I1G395</accession>
<sequence>MYKLAIRVQIISPRSQRIARINKKLSFVPMDGFRKIHDENLVNSRYNYGAVAQKKRSYVKKGKKKPNAEHPVQLGMNRHSKLNDGNK</sequence>
<gene>
    <name evidence="2" type="ORF">JGT27_17325</name>
</gene>
<dbReference type="EMBL" id="JAELXN010000065">
    <property type="protein sequence ID" value="MBJ6597455.1"/>
    <property type="molecule type" value="Genomic_DNA"/>
</dbReference>
<reference evidence="2" key="1">
    <citation type="submission" date="2020-12" db="EMBL/GenBank/DDBJ databases">
        <title>Molecular epidemiology of VIM- metallo-b-lactamase-producing Enterobacter cloacae complex isolated in France between 2015 and 2018.</title>
        <authorList>
            <person name="Emeraud C."/>
            <person name="Petit C."/>
            <person name="Bonnin R."/>
            <person name="Naas T."/>
            <person name="Dortet L."/>
        </authorList>
    </citation>
    <scope>NUCLEOTIDE SEQUENCE</scope>
    <source>
        <strain evidence="2">170C2</strain>
    </source>
</reference>
<dbReference type="Proteomes" id="UP000641429">
    <property type="component" value="Unassembled WGS sequence"/>
</dbReference>
<evidence type="ECO:0000313" key="3">
    <source>
        <dbReference type="Proteomes" id="UP000641429"/>
    </source>
</evidence>